<dbReference type="Proteomes" id="UP000467385">
    <property type="component" value="Chromosome"/>
</dbReference>
<dbReference type="RefSeq" id="WP_163645783.1">
    <property type="nucleotide sequence ID" value="NZ_AP022613.1"/>
</dbReference>
<dbReference type="Pfam" id="PF05305">
    <property type="entry name" value="DUF732"/>
    <property type="match status" value="1"/>
</dbReference>
<keyword evidence="3" id="KW-1185">Reference proteome</keyword>
<name>A0A1X1TJ84_9MYCO</name>
<dbReference type="AlphaFoldDB" id="A0A1X1TJ84"/>
<evidence type="ECO:0000313" key="2">
    <source>
        <dbReference type="EMBL" id="BBZ37953.1"/>
    </source>
</evidence>
<sequence>MSTFSRVRRQEAAAFTWANGGARRAAKAGLAALAALTAVGMWPAPAATAAPVPVCPQGPDPGAGPACGQRAFLADINAAGLEDSNGNQVALDQGLDMCGLMDAGLTRQQMVSQFAADNPALGLDGAAKVVQIVVRDLCPWHR</sequence>
<dbReference type="STRING" id="44010.AWC00_07265"/>
<reference evidence="2 3" key="1">
    <citation type="journal article" date="2019" name="Emerg. Microbes Infect.">
        <title>Comprehensive subspecies identification of 175 nontuberculous mycobacteria species based on 7547 genomic profiles.</title>
        <authorList>
            <person name="Matsumoto Y."/>
            <person name="Kinjo T."/>
            <person name="Motooka D."/>
            <person name="Nabeya D."/>
            <person name="Jung N."/>
            <person name="Uechi K."/>
            <person name="Horii T."/>
            <person name="Iida T."/>
            <person name="Fujita J."/>
            <person name="Nakamura S."/>
        </authorList>
    </citation>
    <scope>NUCLEOTIDE SEQUENCE [LARGE SCALE GENOMIC DNA]</scope>
    <source>
        <strain evidence="2 3">JCM 14738</strain>
    </source>
</reference>
<evidence type="ECO:0000313" key="3">
    <source>
        <dbReference type="Proteomes" id="UP000467385"/>
    </source>
</evidence>
<dbReference type="InterPro" id="IPR006311">
    <property type="entry name" value="TAT_signal"/>
</dbReference>
<dbReference type="PROSITE" id="PS51318">
    <property type="entry name" value="TAT"/>
    <property type="match status" value="1"/>
</dbReference>
<gene>
    <name evidence="2" type="ORF">MCNS_10160</name>
</gene>
<protein>
    <recommendedName>
        <fullName evidence="1">DUF732 domain-containing protein</fullName>
    </recommendedName>
</protein>
<dbReference type="InterPro" id="IPR007969">
    <property type="entry name" value="DUF732"/>
</dbReference>
<feature type="domain" description="DUF732" evidence="1">
    <location>
        <begin position="69"/>
        <end position="139"/>
    </location>
</feature>
<evidence type="ECO:0000259" key="1">
    <source>
        <dbReference type="Pfam" id="PF05305"/>
    </source>
</evidence>
<accession>A0A1X1TJ84</accession>
<proteinExistence type="predicted"/>
<dbReference type="EMBL" id="AP022613">
    <property type="protein sequence ID" value="BBZ37953.1"/>
    <property type="molecule type" value="Genomic_DNA"/>
</dbReference>
<organism evidence="2 3">
    <name type="scientific">Mycobacterium conspicuum</name>
    <dbReference type="NCBI Taxonomy" id="44010"/>
    <lineage>
        <taxon>Bacteria</taxon>
        <taxon>Bacillati</taxon>
        <taxon>Actinomycetota</taxon>
        <taxon>Actinomycetes</taxon>
        <taxon>Mycobacteriales</taxon>
        <taxon>Mycobacteriaceae</taxon>
        <taxon>Mycobacterium</taxon>
    </lineage>
</organism>